<sequence>MNPHEYPNNCTRSQFRLSSVVLNPPTGASPTPSAQPISFDSNAMSQDSPAGIGSYANSFFDSTSTSLDTVPPAPPQQQSALALPRSSDLHSIRTPRQAVQMSQGLPLPYAGSLAEAEMLSRGSYARNEEEARVEELLDGPATFAERRSRLLALHIPGEVEGTAPEAELVGPNSTSVTIGPLGDCSRTSLAHCTDAPQSAVDAVTSTAEARTGALCNGAKPLITSCNTLPRSPSPPLPPMTLGRSAATSGFRTVESLSTIEMWLPLAPTQGGPLTSALSRVQRTSRSTSPQSTPDTVCVALPLHLQPPFHTETSPQVCASPCKRDTTATTSSSRVALGAEQEATTLMRFPVFKSAAVASSLDVSPCNSYNASVTPEPPHPESFKNTASSPTLHAERSSRRRSPNIKSPRIRPTSVAKPAAVQSLLPANRLDSSGLFPRLIWNSTPKALLSAQEEVPPSPHAPAAGRSSLRNALSSARPASTTLTTSPGVSSSALPSCLTSLEPLHPSAPSPGPTGAPRALRRRHHTAQFSLEVSCPRTRDVLVSSDLKLSAEENNEVKKLTLNGPRLPFPTTARNTGTLLGSRSQQPSQLNMHELSSSISSHELLTSSGIDGAMPDSVMLQTKSHAARERERRSMMQRIFREPKKGGRRIWVSVPSSETCSSSTTTSKKS</sequence>
<feature type="region of interest" description="Disordered" evidence="1">
    <location>
        <begin position="271"/>
        <end position="294"/>
    </location>
</feature>
<feature type="region of interest" description="Disordered" evidence="1">
    <location>
        <begin position="450"/>
        <end position="519"/>
    </location>
</feature>
<dbReference type="EMBL" id="JAFJZO010000031">
    <property type="protein sequence ID" value="KAG5497526.1"/>
    <property type="molecule type" value="Genomic_DNA"/>
</dbReference>
<comment type="caution">
    <text evidence="2">The sequence shown here is derived from an EMBL/GenBank/DDBJ whole genome shotgun (WGS) entry which is preliminary data.</text>
</comment>
<dbReference type="RefSeq" id="XP_067754994.1">
    <property type="nucleotide sequence ID" value="XM_067899788.1"/>
</dbReference>
<feature type="region of interest" description="Disordered" evidence="1">
    <location>
        <begin position="563"/>
        <end position="586"/>
    </location>
</feature>
<dbReference type="AlphaFoldDB" id="A0A836L3N5"/>
<dbReference type="OrthoDB" id="266898at2759"/>
<feature type="region of interest" description="Disordered" evidence="1">
    <location>
        <begin position="21"/>
        <end position="50"/>
    </location>
</feature>
<dbReference type="Proteomes" id="UP000674318">
    <property type="component" value="Unassembled WGS sequence"/>
</dbReference>
<feature type="region of interest" description="Disordered" evidence="1">
    <location>
        <begin position="310"/>
        <end position="334"/>
    </location>
</feature>
<feature type="region of interest" description="Disordered" evidence="1">
    <location>
        <begin position="63"/>
        <end position="87"/>
    </location>
</feature>
<proteinExistence type="predicted"/>
<protein>
    <submittedName>
        <fullName evidence="2">Uncharacterized protein</fullName>
    </submittedName>
</protein>
<evidence type="ECO:0000313" key="2">
    <source>
        <dbReference type="EMBL" id="KAG5497526.1"/>
    </source>
</evidence>
<feature type="compositionally biased region" description="Polar residues" evidence="1">
    <location>
        <begin position="571"/>
        <end position="586"/>
    </location>
</feature>
<feature type="compositionally biased region" description="Polar residues" evidence="1">
    <location>
        <begin position="480"/>
        <end position="498"/>
    </location>
</feature>
<accession>A0A836L3N5</accession>
<feature type="region of interest" description="Disordered" evidence="1">
    <location>
        <begin position="365"/>
        <end position="417"/>
    </location>
</feature>
<evidence type="ECO:0000313" key="3">
    <source>
        <dbReference type="Proteomes" id="UP000674318"/>
    </source>
</evidence>
<evidence type="ECO:0000256" key="1">
    <source>
        <dbReference type="SAM" id="MobiDB-lite"/>
    </source>
</evidence>
<reference evidence="2 3" key="1">
    <citation type="submission" date="2021-02" db="EMBL/GenBank/DDBJ databases">
        <title>Porcisia hertigi Genome sequencing and assembly.</title>
        <authorList>
            <person name="Almutairi H."/>
            <person name="Gatherer D."/>
        </authorList>
    </citation>
    <scope>NUCLEOTIDE SEQUENCE [LARGE SCALE GENOMIC DNA]</scope>
    <source>
        <strain evidence="2 3">C119</strain>
    </source>
</reference>
<feature type="compositionally biased region" description="Low complexity" evidence="1">
    <location>
        <begin position="462"/>
        <end position="479"/>
    </location>
</feature>
<name>A0A836L3N5_9TRYP</name>
<gene>
    <name evidence="2" type="ORF">JKF63_03790</name>
</gene>
<feature type="region of interest" description="Disordered" evidence="1">
    <location>
        <begin position="641"/>
        <end position="669"/>
    </location>
</feature>
<feature type="compositionally biased region" description="Low complexity" evidence="1">
    <location>
        <begin position="655"/>
        <end position="669"/>
    </location>
</feature>
<dbReference type="GeneID" id="94289865"/>
<feature type="compositionally biased region" description="Low complexity" evidence="1">
    <location>
        <begin position="278"/>
        <end position="293"/>
    </location>
</feature>
<dbReference type="KEGG" id="phet:94289865"/>
<feature type="compositionally biased region" description="Polar residues" evidence="1">
    <location>
        <begin position="21"/>
        <end position="48"/>
    </location>
</feature>
<keyword evidence="3" id="KW-1185">Reference proteome</keyword>
<organism evidence="2 3">
    <name type="scientific">Porcisia hertigi</name>
    <dbReference type="NCBI Taxonomy" id="2761500"/>
    <lineage>
        <taxon>Eukaryota</taxon>
        <taxon>Discoba</taxon>
        <taxon>Euglenozoa</taxon>
        <taxon>Kinetoplastea</taxon>
        <taxon>Metakinetoplastina</taxon>
        <taxon>Trypanosomatida</taxon>
        <taxon>Trypanosomatidae</taxon>
        <taxon>Leishmaniinae</taxon>
        <taxon>Porcisia</taxon>
    </lineage>
</organism>